<accession>X0QDU1</accession>
<dbReference type="Proteomes" id="UP000019488">
    <property type="component" value="Unassembled WGS sequence"/>
</dbReference>
<feature type="transmembrane region" description="Helical" evidence="1">
    <location>
        <begin position="7"/>
        <end position="28"/>
    </location>
</feature>
<organism evidence="2 4">
    <name type="scientific">Lentilactobacillus farraginis DSM 18382 = JCM 14108</name>
    <dbReference type="NCBI Taxonomy" id="1423743"/>
    <lineage>
        <taxon>Bacteria</taxon>
        <taxon>Bacillati</taxon>
        <taxon>Bacillota</taxon>
        <taxon>Bacilli</taxon>
        <taxon>Lactobacillales</taxon>
        <taxon>Lactobacillaceae</taxon>
        <taxon>Lentilactobacillus</taxon>
    </lineage>
</organism>
<comment type="caution">
    <text evidence="2">The sequence shown here is derived from an EMBL/GenBank/DDBJ whole genome shotgun (WGS) entry which is preliminary data.</text>
</comment>
<dbReference type="RefSeq" id="WP_152536919.1">
    <property type="nucleotide sequence ID" value="NZ_AZFY01000073.1"/>
</dbReference>
<keyword evidence="1" id="KW-0812">Transmembrane</keyword>
<evidence type="ECO:0000313" key="2">
    <source>
        <dbReference type="EMBL" id="GAF36790.1"/>
    </source>
</evidence>
<evidence type="ECO:0000313" key="4">
    <source>
        <dbReference type="Proteomes" id="UP000019488"/>
    </source>
</evidence>
<protein>
    <submittedName>
        <fullName evidence="2">Uncharacterized protein</fullName>
    </submittedName>
</protein>
<dbReference type="STRING" id="1423743.FD41_GL000062"/>
<dbReference type="EMBL" id="AZFY01000073">
    <property type="protein sequence ID" value="KRM08745.1"/>
    <property type="molecule type" value="Genomic_DNA"/>
</dbReference>
<reference evidence="2" key="1">
    <citation type="journal article" date="2014" name="Genome Announc.">
        <title>Draft Genome Sequences of Two Lactobacillus Strains, L. farraginis JCM 14108T and L. composti JCM 14202T, Isolated from Compost of Distilled Shochu Residue.</title>
        <authorList>
            <person name="Yuki M."/>
            <person name="Oshima K."/>
            <person name="Suda W."/>
            <person name="Kitahara M."/>
            <person name="Kitamura K."/>
            <person name="Iida T."/>
            <person name="Hattori M."/>
            <person name="Ohkuma M."/>
        </authorList>
    </citation>
    <scope>NUCLEOTIDE SEQUENCE [LARGE SCALE GENOMIC DNA]</scope>
    <source>
        <strain evidence="2">JCM 14108</strain>
    </source>
</reference>
<dbReference type="OrthoDB" id="2318276at2"/>
<keyword evidence="1" id="KW-1133">Transmembrane helix</keyword>
<proteinExistence type="predicted"/>
<sequence length="180" mass="20919">MKCIQKGLLLMIGLAGILILAVISTNHFGNRQPQHATVTKPVSKKNRLVPLTLTDFNRHPKLAYGGIIYYAVKHGKIQRWQEVSDFNLGWQIEVHRTQMGKRYFVWPDNHIKNAEKRLEPNWFAFKSRNRVVYHSFVVHSFRKNLTQTTTRSHIVKQINADGAETKVREMVERMAVITDN</sequence>
<dbReference type="AlphaFoldDB" id="X0QDU1"/>
<evidence type="ECO:0000313" key="5">
    <source>
        <dbReference type="Proteomes" id="UP000051966"/>
    </source>
</evidence>
<reference evidence="3 5" key="2">
    <citation type="journal article" date="2015" name="Genome Announc.">
        <title>Expanding the biotechnology potential of lactobacilli through comparative genomics of 213 strains and associated genera.</title>
        <authorList>
            <person name="Sun Z."/>
            <person name="Harris H.M."/>
            <person name="McCann A."/>
            <person name="Guo C."/>
            <person name="Argimon S."/>
            <person name="Zhang W."/>
            <person name="Yang X."/>
            <person name="Jeffery I.B."/>
            <person name="Cooney J.C."/>
            <person name="Kagawa T.F."/>
            <person name="Liu W."/>
            <person name="Song Y."/>
            <person name="Salvetti E."/>
            <person name="Wrobel A."/>
            <person name="Rasinkangas P."/>
            <person name="Parkhill J."/>
            <person name="Rea M.C."/>
            <person name="O'Sullivan O."/>
            <person name="Ritari J."/>
            <person name="Douillard F.P."/>
            <person name="Paul Ross R."/>
            <person name="Yang R."/>
            <person name="Briner A.E."/>
            <person name="Felis G.E."/>
            <person name="de Vos W.M."/>
            <person name="Barrangou R."/>
            <person name="Klaenhammer T.R."/>
            <person name="Caufield P.W."/>
            <person name="Cui Y."/>
            <person name="Zhang H."/>
            <person name="O'Toole P.W."/>
        </authorList>
    </citation>
    <scope>NUCLEOTIDE SEQUENCE [LARGE SCALE GENOMIC DNA]</scope>
    <source>
        <strain evidence="3 5">DSM 18382</strain>
    </source>
</reference>
<evidence type="ECO:0000256" key="1">
    <source>
        <dbReference type="SAM" id="Phobius"/>
    </source>
</evidence>
<keyword evidence="5" id="KW-1185">Reference proteome</keyword>
<keyword evidence="1" id="KW-0472">Membrane</keyword>
<dbReference type="eggNOG" id="ENOG5030A9F">
    <property type="taxonomic scope" value="Bacteria"/>
</dbReference>
<gene>
    <name evidence="3" type="ORF">FD41_GL000062</name>
    <name evidence="2" type="ORF">JCM14108_1777</name>
</gene>
<dbReference type="Proteomes" id="UP000051966">
    <property type="component" value="Unassembled WGS sequence"/>
</dbReference>
<dbReference type="EMBL" id="BAKI01000017">
    <property type="protein sequence ID" value="GAF36790.1"/>
    <property type="molecule type" value="Genomic_DNA"/>
</dbReference>
<name>X0QDU1_9LACO</name>
<evidence type="ECO:0000313" key="3">
    <source>
        <dbReference type="EMBL" id="KRM08745.1"/>
    </source>
</evidence>
<dbReference type="PATRIC" id="fig|1423743.5.peg.63"/>